<evidence type="ECO:0000313" key="2">
    <source>
        <dbReference type="EMBL" id="KYF50642.1"/>
    </source>
</evidence>
<accession>A0A150P4M7</accession>
<protein>
    <recommendedName>
        <fullName evidence="1">IgGFc-binding protein N-terminal domain-containing protein</fullName>
    </recommendedName>
</protein>
<organism evidence="2 3">
    <name type="scientific">Sorangium cellulosum</name>
    <name type="common">Polyangium cellulosum</name>
    <dbReference type="NCBI Taxonomy" id="56"/>
    <lineage>
        <taxon>Bacteria</taxon>
        <taxon>Pseudomonadati</taxon>
        <taxon>Myxococcota</taxon>
        <taxon>Polyangia</taxon>
        <taxon>Polyangiales</taxon>
        <taxon>Polyangiaceae</taxon>
        <taxon>Sorangium</taxon>
    </lineage>
</organism>
<dbReference type="EMBL" id="JELY01003130">
    <property type="protein sequence ID" value="KYF50642.1"/>
    <property type="molecule type" value="Genomic_DNA"/>
</dbReference>
<name>A0A150P4M7_SORCE</name>
<gene>
    <name evidence="2" type="ORF">BE08_19345</name>
</gene>
<dbReference type="InterPro" id="IPR035234">
    <property type="entry name" value="IgGFc-bd_N"/>
</dbReference>
<evidence type="ECO:0000259" key="1">
    <source>
        <dbReference type="Pfam" id="PF17517"/>
    </source>
</evidence>
<proteinExistence type="predicted"/>
<dbReference type="AlphaFoldDB" id="A0A150P4M7"/>
<dbReference type="Pfam" id="PF17517">
    <property type="entry name" value="IgGFc_binding"/>
    <property type="match status" value="1"/>
</dbReference>
<sequence>MTLECMGKLTGWKQIGDYEYTRVQLVSGDFEGSGNCINGRHVMSSELPFGVTVWGWGAVSGSLEVSYAYPAGAGFQPINEITVPVEPL</sequence>
<comment type="caution">
    <text evidence="2">The sequence shown here is derived from an EMBL/GenBank/DDBJ whole genome shotgun (WGS) entry which is preliminary data.</text>
</comment>
<evidence type="ECO:0000313" key="3">
    <source>
        <dbReference type="Proteomes" id="UP000075420"/>
    </source>
</evidence>
<dbReference type="Proteomes" id="UP000075420">
    <property type="component" value="Unassembled WGS sequence"/>
</dbReference>
<feature type="domain" description="IgGFc-binding protein N-terminal" evidence="1">
    <location>
        <begin position="2"/>
        <end position="55"/>
    </location>
</feature>
<reference evidence="2 3" key="1">
    <citation type="submission" date="2014-02" db="EMBL/GenBank/DDBJ databases">
        <title>The small core and large imbalanced accessory genome model reveals a collaborative survival strategy of Sorangium cellulosum strains in nature.</title>
        <authorList>
            <person name="Han K."/>
            <person name="Peng R."/>
            <person name="Blom J."/>
            <person name="Li Y.-Z."/>
        </authorList>
    </citation>
    <scope>NUCLEOTIDE SEQUENCE [LARGE SCALE GENOMIC DNA]</scope>
    <source>
        <strain evidence="2 3">So0157-25</strain>
    </source>
</reference>